<feature type="domain" description="Tf2-1-like SH3-like" evidence="1">
    <location>
        <begin position="2"/>
        <end position="48"/>
    </location>
</feature>
<sequence>MKSKKLTPRFIGPYQILRKMGHAAYQISLPPFLSNLHHAFHVSQLRKYISNYVIMSDMVQSKDNLKFEIMPIQIVDKRIKQLRGKQISLLKVIWNEDTGDATWELEEKIRETYPYLF</sequence>
<dbReference type="PANTHER" id="PTHR46148:SF60">
    <property type="entry name" value="CHROMO DOMAIN-CONTAINING PROTEIN"/>
    <property type="match status" value="1"/>
</dbReference>
<accession>A0A151R727</accession>
<dbReference type="EMBL" id="KQ484000">
    <property type="protein sequence ID" value="KYP38444.1"/>
    <property type="molecule type" value="Genomic_DNA"/>
</dbReference>
<keyword evidence="3" id="KW-1185">Reference proteome</keyword>
<dbReference type="Pfam" id="PF24626">
    <property type="entry name" value="SH3_Tf2-1"/>
    <property type="match status" value="1"/>
</dbReference>
<evidence type="ECO:0000313" key="2">
    <source>
        <dbReference type="EMBL" id="KYP38444.1"/>
    </source>
</evidence>
<dbReference type="InterPro" id="IPR056924">
    <property type="entry name" value="SH3_Tf2-1"/>
</dbReference>
<protein>
    <recommendedName>
        <fullName evidence="1">Tf2-1-like SH3-like domain-containing protein</fullName>
    </recommendedName>
</protein>
<dbReference type="Proteomes" id="UP000075243">
    <property type="component" value="Unassembled WGS sequence"/>
</dbReference>
<reference evidence="2" key="1">
    <citation type="journal article" date="2012" name="Nat. Biotechnol.">
        <title>Draft genome sequence of pigeonpea (Cajanus cajan), an orphan legume crop of resource-poor farmers.</title>
        <authorList>
            <person name="Varshney R.K."/>
            <person name="Chen W."/>
            <person name="Li Y."/>
            <person name="Bharti A.K."/>
            <person name="Saxena R.K."/>
            <person name="Schlueter J.A."/>
            <person name="Donoghue M.T."/>
            <person name="Azam S."/>
            <person name="Fan G."/>
            <person name="Whaley A.M."/>
            <person name="Farmer A.D."/>
            <person name="Sheridan J."/>
            <person name="Iwata A."/>
            <person name="Tuteja R."/>
            <person name="Penmetsa R.V."/>
            <person name="Wu W."/>
            <person name="Upadhyaya H.D."/>
            <person name="Yang S.P."/>
            <person name="Shah T."/>
            <person name="Saxena K.B."/>
            <person name="Michael T."/>
            <person name="McCombie W.R."/>
            <person name="Yang B."/>
            <person name="Zhang G."/>
            <person name="Yang H."/>
            <person name="Wang J."/>
            <person name="Spillane C."/>
            <person name="Cook D.R."/>
            <person name="May G.D."/>
            <person name="Xu X."/>
            <person name="Jackson S.A."/>
        </authorList>
    </citation>
    <scope>NUCLEOTIDE SEQUENCE [LARGE SCALE GENOMIC DNA]</scope>
</reference>
<evidence type="ECO:0000313" key="3">
    <source>
        <dbReference type="Proteomes" id="UP000075243"/>
    </source>
</evidence>
<name>A0A151R727_CAJCA</name>
<dbReference type="AlphaFoldDB" id="A0A151R727"/>
<dbReference type="PANTHER" id="PTHR46148">
    <property type="entry name" value="CHROMO DOMAIN-CONTAINING PROTEIN"/>
    <property type="match status" value="1"/>
</dbReference>
<gene>
    <name evidence="2" type="ORF">KK1_040302</name>
</gene>
<proteinExistence type="predicted"/>
<dbReference type="Gramene" id="C.cajan_38781.t">
    <property type="protein sequence ID" value="C.cajan_38781.t.cds1"/>
    <property type="gene ID" value="C.cajan_38781"/>
</dbReference>
<organism evidence="2 3">
    <name type="scientific">Cajanus cajan</name>
    <name type="common">Pigeon pea</name>
    <name type="synonym">Cajanus indicus</name>
    <dbReference type="NCBI Taxonomy" id="3821"/>
    <lineage>
        <taxon>Eukaryota</taxon>
        <taxon>Viridiplantae</taxon>
        <taxon>Streptophyta</taxon>
        <taxon>Embryophyta</taxon>
        <taxon>Tracheophyta</taxon>
        <taxon>Spermatophyta</taxon>
        <taxon>Magnoliopsida</taxon>
        <taxon>eudicotyledons</taxon>
        <taxon>Gunneridae</taxon>
        <taxon>Pentapetalae</taxon>
        <taxon>rosids</taxon>
        <taxon>fabids</taxon>
        <taxon>Fabales</taxon>
        <taxon>Fabaceae</taxon>
        <taxon>Papilionoideae</taxon>
        <taxon>50 kb inversion clade</taxon>
        <taxon>NPAAA clade</taxon>
        <taxon>indigoferoid/millettioid clade</taxon>
        <taxon>Phaseoleae</taxon>
        <taxon>Cajanus</taxon>
    </lineage>
</organism>
<evidence type="ECO:0000259" key="1">
    <source>
        <dbReference type="Pfam" id="PF24626"/>
    </source>
</evidence>
<dbReference type="OMA" id="MPNHAHI"/>